<comment type="caution">
    <text evidence="2">The sequence shown here is derived from an EMBL/GenBank/DDBJ whole genome shotgun (WGS) entry which is preliminary data.</text>
</comment>
<proteinExistence type="predicted"/>
<feature type="compositionally biased region" description="Basic and acidic residues" evidence="1">
    <location>
        <begin position="30"/>
        <end position="40"/>
    </location>
</feature>
<feature type="compositionally biased region" description="Basic and acidic residues" evidence="1">
    <location>
        <begin position="158"/>
        <end position="193"/>
    </location>
</feature>
<keyword evidence="3" id="KW-1185">Reference proteome</keyword>
<gene>
    <name evidence="2" type="ORF">ZIOFF_051428</name>
</gene>
<accession>A0A8J5FSR5</accession>
<organism evidence="2 3">
    <name type="scientific">Zingiber officinale</name>
    <name type="common">Ginger</name>
    <name type="synonym">Amomum zingiber</name>
    <dbReference type="NCBI Taxonomy" id="94328"/>
    <lineage>
        <taxon>Eukaryota</taxon>
        <taxon>Viridiplantae</taxon>
        <taxon>Streptophyta</taxon>
        <taxon>Embryophyta</taxon>
        <taxon>Tracheophyta</taxon>
        <taxon>Spermatophyta</taxon>
        <taxon>Magnoliopsida</taxon>
        <taxon>Liliopsida</taxon>
        <taxon>Zingiberales</taxon>
        <taxon>Zingiberaceae</taxon>
        <taxon>Zingiber</taxon>
    </lineage>
</organism>
<feature type="compositionally biased region" description="Low complexity" evidence="1">
    <location>
        <begin position="41"/>
        <end position="50"/>
    </location>
</feature>
<dbReference type="AlphaFoldDB" id="A0A8J5FSR5"/>
<name>A0A8J5FSR5_ZINOF</name>
<reference evidence="2 3" key="1">
    <citation type="submission" date="2020-08" db="EMBL/GenBank/DDBJ databases">
        <title>Plant Genome Project.</title>
        <authorList>
            <person name="Zhang R.-G."/>
        </authorList>
    </citation>
    <scope>NUCLEOTIDE SEQUENCE [LARGE SCALE GENOMIC DNA]</scope>
    <source>
        <tissue evidence="2">Rhizome</tissue>
    </source>
</reference>
<evidence type="ECO:0000313" key="3">
    <source>
        <dbReference type="Proteomes" id="UP000734854"/>
    </source>
</evidence>
<evidence type="ECO:0000313" key="2">
    <source>
        <dbReference type="EMBL" id="KAG6490145.1"/>
    </source>
</evidence>
<dbReference type="EMBL" id="JACMSC010000014">
    <property type="protein sequence ID" value="KAG6490145.1"/>
    <property type="molecule type" value="Genomic_DNA"/>
</dbReference>
<feature type="compositionally biased region" description="Basic and acidic residues" evidence="1">
    <location>
        <begin position="51"/>
        <end position="64"/>
    </location>
</feature>
<sequence length="199" mass="21055">MGCGGSKQQDVATGNTITRRLLRRSSSVAEGKRSEEKGADSTKVSDSAAVDDAKKAPADGEAKLAAKGSSSEEYFSSRRDPDSLDAVAAGTEVAADSLPGEHVDANASVKAGEDNETSAVPELEKEEEKKDKEETTAEKEKEKEKEKKGKSIGNLSVDFKEAISSDEKEVEAPAMEKENTEVARITAEEKNSGESKTAA</sequence>
<dbReference type="Proteomes" id="UP000734854">
    <property type="component" value="Unassembled WGS sequence"/>
</dbReference>
<evidence type="ECO:0000256" key="1">
    <source>
        <dbReference type="SAM" id="MobiDB-lite"/>
    </source>
</evidence>
<feature type="compositionally biased region" description="Basic and acidic residues" evidence="1">
    <location>
        <begin position="122"/>
        <end position="149"/>
    </location>
</feature>
<protein>
    <submittedName>
        <fullName evidence="2">Uncharacterized protein</fullName>
    </submittedName>
</protein>
<feature type="region of interest" description="Disordered" evidence="1">
    <location>
        <begin position="1"/>
        <end position="199"/>
    </location>
</feature>
<feature type="compositionally biased region" description="Polar residues" evidence="1">
    <location>
        <begin position="1"/>
        <end position="18"/>
    </location>
</feature>